<dbReference type="InterPro" id="IPR001610">
    <property type="entry name" value="PAC"/>
</dbReference>
<feature type="domain" description="PAC" evidence="8">
    <location>
        <begin position="221"/>
        <end position="271"/>
    </location>
</feature>
<comment type="catalytic activity">
    <reaction evidence="1">
        <text>ATP + protein L-histidine = ADP + protein N-phospho-L-histidine.</text>
        <dbReference type="EC" id="2.7.13.3"/>
    </reaction>
</comment>
<keyword evidence="9" id="KW-0418">Kinase</keyword>
<dbReference type="SMART" id="SM00387">
    <property type="entry name" value="HATPase_c"/>
    <property type="match status" value="1"/>
</dbReference>
<keyword evidence="3 4" id="KW-0597">Phosphoprotein</keyword>
<feature type="domain" description="Histidine kinase" evidence="5">
    <location>
        <begin position="291"/>
        <end position="517"/>
    </location>
</feature>
<dbReference type="GO" id="GO:0000155">
    <property type="term" value="F:phosphorelay sensor kinase activity"/>
    <property type="evidence" value="ECO:0007669"/>
    <property type="project" value="InterPro"/>
</dbReference>
<keyword evidence="10" id="KW-1185">Reference proteome</keyword>
<dbReference type="SUPFAM" id="SSF47384">
    <property type="entry name" value="Homodimeric domain of signal transducing histidine kinase"/>
    <property type="match status" value="1"/>
</dbReference>
<feature type="modified residue" description="4-aspartylphosphate" evidence="4">
    <location>
        <position position="592"/>
    </location>
</feature>
<dbReference type="InterPro" id="IPR001789">
    <property type="entry name" value="Sig_transdc_resp-reg_receiver"/>
</dbReference>
<evidence type="ECO:0000256" key="4">
    <source>
        <dbReference type="PROSITE-ProRule" id="PRU00169"/>
    </source>
</evidence>
<dbReference type="InterPro" id="IPR000700">
    <property type="entry name" value="PAS-assoc_C"/>
</dbReference>
<evidence type="ECO:0000259" key="7">
    <source>
        <dbReference type="PROSITE" id="PS50112"/>
    </source>
</evidence>
<dbReference type="Gene3D" id="1.10.287.130">
    <property type="match status" value="1"/>
</dbReference>
<dbReference type="CDD" id="cd00082">
    <property type="entry name" value="HisKA"/>
    <property type="match status" value="1"/>
</dbReference>
<keyword evidence="9" id="KW-0808">Transferase</keyword>
<dbReference type="SMART" id="SM00086">
    <property type="entry name" value="PAC"/>
    <property type="match status" value="1"/>
</dbReference>
<dbReference type="InterPro" id="IPR004358">
    <property type="entry name" value="Sig_transdc_His_kin-like_C"/>
</dbReference>
<dbReference type="SUPFAM" id="SSF52172">
    <property type="entry name" value="CheY-like"/>
    <property type="match status" value="2"/>
</dbReference>
<dbReference type="CDD" id="cd00130">
    <property type="entry name" value="PAS"/>
    <property type="match status" value="1"/>
</dbReference>
<feature type="modified residue" description="4-aspartylphosphate" evidence="4">
    <location>
        <position position="63"/>
    </location>
</feature>
<dbReference type="Pfam" id="PF02518">
    <property type="entry name" value="HATPase_c"/>
    <property type="match status" value="1"/>
</dbReference>
<dbReference type="AlphaFoldDB" id="U7D555"/>
<dbReference type="Gene3D" id="3.40.50.2300">
    <property type="match status" value="2"/>
</dbReference>
<dbReference type="EMBL" id="ASJR01000020">
    <property type="protein sequence ID" value="ERP31073.1"/>
    <property type="molecule type" value="Genomic_DNA"/>
</dbReference>
<dbReference type="Pfam" id="PF13426">
    <property type="entry name" value="PAS_9"/>
    <property type="match status" value="1"/>
</dbReference>
<dbReference type="SMART" id="SM00388">
    <property type="entry name" value="HisKA"/>
    <property type="match status" value="1"/>
</dbReference>
<dbReference type="InterPro" id="IPR036890">
    <property type="entry name" value="HATPase_C_sf"/>
</dbReference>
<dbReference type="Gene3D" id="3.30.450.20">
    <property type="entry name" value="PAS domain"/>
    <property type="match status" value="1"/>
</dbReference>
<dbReference type="InterPro" id="IPR000014">
    <property type="entry name" value="PAS"/>
</dbReference>
<name>U7D555_9BACT</name>
<evidence type="ECO:0000256" key="2">
    <source>
        <dbReference type="ARBA" id="ARBA00012438"/>
    </source>
</evidence>
<dbReference type="InterPro" id="IPR036097">
    <property type="entry name" value="HisK_dim/P_sf"/>
</dbReference>
<dbReference type="PANTHER" id="PTHR43065">
    <property type="entry name" value="SENSOR HISTIDINE KINASE"/>
    <property type="match status" value="1"/>
</dbReference>
<dbReference type="EC" id="2.7.13.3" evidence="2"/>
<evidence type="ECO:0000256" key="1">
    <source>
        <dbReference type="ARBA" id="ARBA00000085"/>
    </source>
</evidence>
<dbReference type="PROSITE" id="PS50113">
    <property type="entry name" value="PAC"/>
    <property type="match status" value="1"/>
</dbReference>
<proteinExistence type="predicted"/>
<dbReference type="PROSITE" id="PS50110">
    <property type="entry name" value="RESPONSE_REGULATORY"/>
    <property type="match status" value="2"/>
</dbReference>
<dbReference type="NCBIfam" id="TIGR00229">
    <property type="entry name" value="sensory_box"/>
    <property type="match status" value="1"/>
</dbReference>
<dbReference type="SMART" id="SM00448">
    <property type="entry name" value="REC"/>
    <property type="match status" value="2"/>
</dbReference>
<dbReference type="InterPro" id="IPR035965">
    <property type="entry name" value="PAS-like_dom_sf"/>
</dbReference>
<feature type="domain" description="Response regulatory" evidence="6">
    <location>
        <begin position="14"/>
        <end position="128"/>
    </location>
</feature>
<dbReference type="InterPro" id="IPR003661">
    <property type="entry name" value="HisK_dim/P_dom"/>
</dbReference>
<dbReference type="InterPro" id="IPR003594">
    <property type="entry name" value="HATPase_dom"/>
</dbReference>
<comment type="caution">
    <text evidence="9">The sequence shown here is derived from an EMBL/GenBank/DDBJ whole genome shotgun (WGS) entry which is preliminary data.</text>
</comment>
<protein>
    <recommendedName>
        <fullName evidence="2">histidine kinase</fullName>
        <ecNumber evidence="2">2.7.13.3</ecNumber>
    </recommendedName>
</protein>
<dbReference type="SUPFAM" id="SSF55785">
    <property type="entry name" value="PYP-like sensor domain (PAS domain)"/>
    <property type="match status" value="1"/>
</dbReference>
<dbReference type="PROSITE" id="PS50109">
    <property type="entry name" value="HIS_KIN"/>
    <property type="match status" value="1"/>
</dbReference>
<dbReference type="InterPro" id="IPR011006">
    <property type="entry name" value="CheY-like_superfamily"/>
</dbReference>
<evidence type="ECO:0000259" key="5">
    <source>
        <dbReference type="PROSITE" id="PS50109"/>
    </source>
</evidence>
<dbReference type="PANTHER" id="PTHR43065:SF42">
    <property type="entry name" value="TWO-COMPONENT SENSOR PPRA"/>
    <property type="match status" value="1"/>
</dbReference>
<dbReference type="Proteomes" id="UP000017148">
    <property type="component" value="Unassembled WGS sequence"/>
</dbReference>
<sequence>MRSIEKSPSPPSRHIIVVDDDHGIGELIRHKLSAKGYSLHIETTGKGAIERVIQTPKSLLLLDNTLAEMSGTEVIQRLEEHHCLPPFIIMTGQGSEELAVEMMKCGARDYLVKDIDFLDRLPTAIERIMHLLTTEDTLTRTQEALLRSEEQFKTLFMNVPVSIYIMDIDSAEIIDANPQAYKVFGYSSVKELQQNNLWDTPPYSREEVLGWIKKVCREGMQQFEWRNCTKDGNIVWEQMRLNCIEIDGIPRVLATGTDITDLKKAEAEKEKLLQQLLQSQKMESIGRLAGGIAHDFNNALGGMLGYIELAREKLPKESAIQDDLHEIGTLAQRSAKLTQQLLAFARKDVASPRLIRLNREIEKQLSMLRRITRDSVEISWTPAPHDFVIHLDPSQLSQIIMNLCINAQDAIEGSGTIDIATYAAHGSPPYASGAGLQKQVPLQKYVQLTVRDTGSGMDKTTLSSIFEPFFTTKEVGRGTGLGLSTVYGIMRQNSGFIDVESNPGTGTTFKLYFPVHEEKQLPLEEAAPKQQLPPQKKEKKVVLLVEDEPSILSTTEKILHHLGYTVIAEKNPNRAVEYVKQTHHTIDLLITDVVMLEMNGLALAKKIRQHSPHTKVLFMSGYTMETLEDTELTQNDAFIKKPFTIDSLTQHIENILHTVSK</sequence>
<feature type="domain" description="Response regulatory" evidence="6">
    <location>
        <begin position="541"/>
        <end position="656"/>
    </location>
</feature>
<dbReference type="CDD" id="cd00156">
    <property type="entry name" value="REC"/>
    <property type="match status" value="1"/>
</dbReference>
<evidence type="ECO:0000259" key="6">
    <source>
        <dbReference type="PROSITE" id="PS50110"/>
    </source>
</evidence>
<dbReference type="PRINTS" id="PR00344">
    <property type="entry name" value="BCTRLSENSOR"/>
</dbReference>
<feature type="domain" description="PAS" evidence="7">
    <location>
        <begin position="148"/>
        <end position="187"/>
    </location>
</feature>
<evidence type="ECO:0000313" key="9">
    <source>
        <dbReference type="EMBL" id="ERP31073.1"/>
    </source>
</evidence>
<dbReference type="eggNOG" id="COG4191">
    <property type="taxonomic scope" value="Bacteria"/>
</dbReference>
<organism evidence="9 10">
    <name type="scientific">Chitinivibrio alkaliphilus ACht1</name>
    <dbReference type="NCBI Taxonomy" id="1313304"/>
    <lineage>
        <taxon>Bacteria</taxon>
        <taxon>Pseudomonadati</taxon>
        <taxon>Fibrobacterota</taxon>
        <taxon>Chitinivibrionia</taxon>
        <taxon>Chitinivibrionales</taxon>
        <taxon>Chitinivibrionaceae</taxon>
        <taxon>Chitinivibrio</taxon>
    </lineage>
</organism>
<dbReference type="Pfam" id="PF00512">
    <property type="entry name" value="HisKA"/>
    <property type="match status" value="1"/>
</dbReference>
<dbReference type="STRING" id="1313304.CALK_2031"/>
<dbReference type="OrthoDB" id="9815750at2"/>
<dbReference type="Pfam" id="PF00072">
    <property type="entry name" value="Response_reg"/>
    <property type="match status" value="2"/>
</dbReference>
<reference evidence="9 10" key="1">
    <citation type="journal article" date="2013" name="Environ. Microbiol.">
        <title>Genome analysis of Chitinivibrio alkaliphilus gen. nov., sp. nov., a novel extremely haloalkaliphilic anaerobic chitinolytic bacterium from the candidate phylum Termite Group 3.</title>
        <authorList>
            <person name="Sorokin D.Y."/>
            <person name="Gumerov V.M."/>
            <person name="Rakitin A.L."/>
            <person name="Beletsky A.V."/>
            <person name="Damste J.S."/>
            <person name="Muyzer G."/>
            <person name="Mardanov A.V."/>
            <person name="Ravin N.V."/>
        </authorList>
    </citation>
    <scope>NUCLEOTIDE SEQUENCE [LARGE SCALE GENOMIC DNA]</scope>
    <source>
        <strain evidence="9 10">ACht1</strain>
    </source>
</reference>
<gene>
    <name evidence="9" type="ORF">CALK_2031</name>
</gene>
<evidence type="ECO:0000313" key="10">
    <source>
        <dbReference type="Proteomes" id="UP000017148"/>
    </source>
</evidence>
<dbReference type="Gene3D" id="3.30.565.10">
    <property type="entry name" value="Histidine kinase-like ATPase, C-terminal domain"/>
    <property type="match status" value="1"/>
</dbReference>
<dbReference type="RefSeq" id="WP_022637448.1">
    <property type="nucleotide sequence ID" value="NZ_ASJR01000020.1"/>
</dbReference>
<dbReference type="InterPro" id="IPR005467">
    <property type="entry name" value="His_kinase_dom"/>
</dbReference>
<dbReference type="PROSITE" id="PS50112">
    <property type="entry name" value="PAS"/>
    <property type="match status" value="1"/>
</dbReference>
<accession>U7D555</accession>
<dbReference type="SUPFAM" id="SSF55874">
    <property type="entry name" value="ATPase domain of HSP90 chaperone/DNA topoisomerase II/histidine kinase"/>
    <property type="match status" value="1"/>
</dbReference>
<evidence type="ECO:0000259" key="8">
    <source>
        <dbReference type="PROSITE" id="PS50113"/>
    </source>
</evidence>
<evidence type="ECO:0000256" key="3">
    <source>
        <dbReference type="ARBA" id="ARBA00022553"/>
    </source>
</evidence>